<organism evidence="4 5">
    <name type="scientific">Noviherbaspirillum cavernae</name>
    <dbReference type="NCBI Taxonomy" id="2320862"/>
    <lineage>
        <taxon>Bacteria</taxon>
        <taxon>Pseudomonadati</taxon>
        <taxon>Pseudomonadota</taxon>
        <taxon>Betaproteobacteria</taxon>
        <taxon>Burkholderiales</taxon>
        <taxon>Oxalobacteraceae</taxon>
        <taxon>Noviherbaspirillum</taxon>
    </lineage>
</organism>
<dbReference type="Gene3D" id="1.10.10.10">
    <property type="entry name" value="Winged helix-like DNA-binding domain superfamily/Winged helix DNA-binding domain"/>
    <property type="match status" value="1"/>
</dbReference>
<dbReference type="SUPFAM" id="SSF46894">
    <property type="entry name" value="C-terminal effector domain of the bipartite response regulators"/>
    <property type="match status" value="1"/>
</dbReference>
<dbReference type="OrthoDB" id="8776242at2"/>
<protein>
    <recommendedName>
        <fullName evidence="3">OmpR/PhoB-type domain-containing protein</fullName>
    </recommendedName>
</protein>
<dbReference type="Pfam" id="PF13432">
    <property type="entry name" value="TPR_16"/>
    <property type="match status" value="1"/>
</dbReference>
<dbReference type="InterPro" id="IPR011990">
    <property type="entry name" value="TPR-like_helical_dom_sf"/>
</dbReference>
<dbReference type="InterPro" id="IPR036388">
    <property type="entry name" value="WH-like_DNA-bd_sf"/>
</dbReference>
<name>A0A418WZW1_9BURK</name>
<evidence type="ECO:0000313" key="4">
    <source>
        <dbReference type="EMBL" id="RJG05633.1"/>
    </source>
</evidence>
<dbReference type="GO" id="GO:0006355">
    <property type="term" value="P:regulation of DNA-templated transcription"/>
    <property type="evidence" value="ECO:0007669"/>
    <property type="project" value="InterPro"/>
</dbReference>
<evidence type="ECO:0000259" key="3">
    <source>
        <dbReference type="PROSITE" id="PS51755"/>
    </source>
</evidence>
<dbReference type="InterPro" id="IPR001867">
    <property type="entry name" value="OmpR/PhoB-type_DNA-bd"/>
</dbReference>
<dbReference type="Proteomes" id="UP000285190">
    <property type="component" value="Unassembled WGS sequence"/>
</dbReference>
<dbReference type="InterPro" id="IPR016032">
    <property type="entry name" value="Sig_transdc_resp-reg_C-effctor"/>
</dbReference>
<dbReference type="SUPFAM" id="SSF48452">
    <property type="entry name" value="TPR-like"/>
    <property type="match status" value="1"/>
</dbReference>
<proteinExistence type="predicted"/>
<dbReference type="SMART" id="SM00862">
    <property type="entry name" value="Trans_reg_C"/>
    <property type="match status" value="1"/>
</dbReference>
<dbReference type="PROSITE" id="PS51755">
    <property type="entry name" value="OMPR_PHOB"/>
    <property type="match status" value="1"/>
</dbReference>
<dbReference type="Gene3D" id="1.25.40.10">
    <property type="entry name" value="Tetratricopeptide repeat domain"/>
    <property type="match status" value="1"/>
</dbReference>
<keyword evidence="5" id="KW-1185">Reference proteome</keyword>
<accession>A0A418WZW1</accession>
<gene>
    <name evidence="4" type="ORF">D3870_06015</name>
</gene>
<comment type="caution">
    <text evidence="4">The sequence shown here is derived from an EMBL/GenBank/DDBJ whole genome shotgun (WGS) entry which is preliminary data.</text>
</comment>
<sequence length="441" mass="46928">MAFHQPDGVAPDYAASGLRAGEDGCVYYGLQALALPPKEQAVLHLLLTRSPLSVSKDDFAEQVWGGRSMSDESLTRCIHKIRHLLRTLPGAGNVTSLYGRGYRLTAVSAASTPNQRLLSAAQAPSPISEAFLYARHLTLQRTPAALAQAEQILRTTIAAAPDYAAARIALAECLGGGSSWGVNPQPELLEEGLQHLDAAERLAPVTVGLNSARAALLDRAWRFREAEAACMRALRDNPDDADSNFHYGWHLLAVGRSEDARTALRAAVQLHPYAVLMRITLARAHAHAGYPDEALREAEATCALAPDNEMAELYLTALQAWRQPTAEVVESAWKLALSRQALTLAPAILSYALARTGDTEGALDVIGICTRCGAGNACTNAMHAASLLALGRADDAMVLLQAAAVARCSLLPIALHDPANAALKQHPAWPALLSAIFGSQA</sequence>
<feature type="domain" description="OmpR/PhoB-type" evidence="3">
    <location>
        <begin position="10"/>
        <end position="106"/>
    </location>
</feature>
<dbReference type="RefSeq" id="WP_119737497.1">
    <property type="nucleotide sequence ID" value="NZ_QYUN01000002.1"/>
</dbReference>
<dbReference type="AlphaFoldDB" id="A0A418WZW1"/>
<dbReference type="CDD" id="cd00383">
    <property type="entry name" value="trans_reg_C"/>
    <property type="match status" value="1"/>
</dbReference>
<dbReference type="Pfam" id="PF00486">
    <property type="entry name" value="Trans_reg_C"/>
    <property type="match status" value="1"/>
</dbReference>
<evidence type="ECO:0000313" key="5">
    <source>
        <dbReference type="Proteomes" id="UP000285190"/>
    </source>
</evidence>
<keyword evidence="1 2" id="KW-0238">DNA-binding</keyword>
<evidence type="ECO:0000256" key="1">
    <source>
        <dbReference type="ARBA" id="ARBA00023125"/>
    </source>
</evidence>
<dbReference type="GO" id="GO:0003677">
    <property type="term" value="F:DNA binding"/>
    <property type="evidence" value="ECO:0007669"/>
    <property type="project" value="UniProtKB-UniRule"/>
</dbReference>
<feature type="DNA-binding region" description="OmpR/PhoB-type" evidence="2">
    <location>
        <begin position="10"/>
        <end position="106"/>
    </location>
</feature>
<evidence type="ECO:0000256" key="2">
    <source>
        <dbReference type="PROSITE-ProRule" id="PRU01091"/>
    </source>
</evidence>
<dbReference type="EMBL" id="QYUN01000002">
    <property type="protein sequence ID" value="RJG05633.1"/>
    <property type="molecule type" value="Genomic_DNA"/>
</dbReference>
<dbReference type="GO" id="GO:0000160">
    <property type="term" value="P:phosphorelay signal transduction system"/>
    <property type="evidence" value="ECO:0007669"/>
    <property type="project" value="InterPro"/>
</dbReference>
<reference evidence="4 5" key="1">
    <citation type="submission" date="2018-09" db="EMBL/GenBank/DDBJ databases">
        <authorList>
            <person name="Zhu H."/>
        </authorList>
    </citation>
    <scope>NUCLEOTIDE SEQUENCE [LARGE SCALE GENOMIC DNA]</scope>
    <source>
        <strain evidence="4 5">K2R10-39</strain>
    </source>
</reference>